<feature type="transmembrane region" description="Helical" evidence="1">
    <location>
        <begin position="139"/>
        <end position="165"/>
    </location>
</feature>
<evidence type="ECO:0000256" key="1">
    <source>
        <dbReference type="SAM" id="Phobius"/>
    </source>
</evidence>
<feature type="transmembrane region" description="Helical" evidence="1">
    <location>
        <begin position="16"/>
        <end position="34"/>
    </location>
</feature>
<feature type="transmembrane region" description="Helical" evidence="1">
    <location>
        <begin position="297"/>
        <end position="315"/>
    </location>
</feature>
<evidence type="ECO:0000313" key="3">
    <source>
        <dbReference type="Proteomes" id="UP000198999"/>
    </source>
</evidence>
<keyword evidence="1" id="KW-1133">Transmembrane helix</keyword>
<gene>
    <name evidence="2" type="ORF">SAMN05421824_0402</name>
</gene>
<proteinExistence type="predicted"/>
<dbReference type="Proteomes" id="UP000198999">
    <property type="component" value="Unassembled WGS sequence"/>
</dbReference>
<reference evidence="2 3" key="1">
    <citation type="submission" date="2016-10" db="EMBL/GenBank/DDBJ databases">
        <authorList>
            <person name="de Groot N.N."/>
        </authorList>
    </citation>
    <scope>NUCLEOTIDE SEQUENCE [LARGE SCALE GENOMIC DNA]</scope>
    <source>
        <strain evidence="2 3">DSM 21035</strain>
    </source>
</reference>
<keyword evidence="1" id="KW-0472">Membrane</keyword>
<evidence type="ECO:0000313" key="2">
    <source>
        <dbReference type="EMBL" id="SEP81986.1"/>
    </source>
</evidence>
<name>A0A1H9AZ08_9FLAO</name>
<dbReference type="STRING" id="419940.SAMN05421824_0402"/>
<sequence length="344" mass="39211">MVLVAGNMLYKRQNNIFVFSIPVILGYLVFLTLYNNVKLQPAVEDGLRYVLPIIALVYGMQLKMQQNLVLIVLLSYVLLSDIFQLVYGILSIILANDTIFNRASGFVGFFDFFGFINLVALVITKNVDLSSFNKYKKYIEVILVLFIIWSLSLKIIFLLLIYLLIKNRNLIFLPLVTVVVLVLTGNKGIIDGFLLRINRYFINQESARNESYRVVFENLNEFWLIGKGPGTFGGPASTKYNSILYNHYNFNWYGEFGLATTDTYYPHLIVEMGLVFAFLYIFTALVTPLLISKLDTTVVLLIFFISVNSIFSFALNSVNYCFFSLVVVGLQIKSAVPMSINYLD</sequence>
<protein>
    <recommendedName>
        <fullName evidence="4">O-Antigen ligase</fullName>
    </recommendedName>
</protein>
<keyword evidence="1" id="KW-0812">Transmembrane</keyword>
<dbReference type="AlphaFoldDB" id="A0A1H9AZ08"/>
<evidence type="ECO:0008006" key="4">
    <source>
        <dbReference type="Google" id="ProtNLM"/>
    </source>
</evidence>
<keyword evidence="3" id="KW-1185">Reference proteome</keyword>
<accession>A0A1H9AZ08</accession>
<dbReference type="EMBL" id="FOFN01000001">
    <property type="protein sequence ID" value="SEP81986.1"/>
    <property type="molecule type" value="Genomic_DNA"/>
</dbReference>
<feature type="transmembrane region" description="Helical" evidence="1">
    <location>
        <begin position="69"/>
        <end position="94"/>
    </location>
</feature>
<feature type="transmembrane region" description="Helical" evidence="1">
    <location>
        <begin position="106"/>
        <end position="127"/>
    </location>
</feature>
<feature type="transmembrane region" description="Helical" evidence="1">
    <location>
        <begin position="171"/>
        <end position="190"/>
    </location>
</feature>
<organism evidence="2 3">
    <name type="scientific">Hyunsoonleella jejuensis</name>
    <dbReference type="NCBI Taxonomy" id="419940"/>
    <lineage>
        <taxon>Bacteria</taxon>
        <taxon>Pseudomonadati</taxon>
        <taxon>Bacteroidota</taxon>
        <taxon>Flavobacteriia</taxon>
        <taxon>Flavobacteriales</taxon>
        <taxon>Flavobacteriaceae</taxon>
    </lineage>
</organism>
<feature type="transmembrane region" description="Helical" evidence="1">
    <location>
        <begin position="268"/>
        <end position="291"/>
    </location>
</feature>